<evidence type="ECO:0000256" key="1">
    <source>
        <dbReference type="ARBA" id="ARBA00022679"/>
    </source>
</evidence>
<evidence type="ECO:0000256" key="5">
    <source>
        <dbReference type="ARBA" id="ARBA00022801"/>
    </source>
</evidence>
<dbReference type="InterPro" id="IPR001584">
    <property type="entry name" value="Integrase_cat-core"/>
</dbReference>
<reference evidence="9" key="1">
    <citation type="submission" date="2025-08" db="UniProtKB">
        <authorList>
            <consortium name="RefSeq"/>
        </authorList>
    </citation>
    <scope>IDENTIFICATION</scope>
    <source>
        <tissue evidence="9">Blood</tissue>
    </source>
</reference>
<organism evidence="8 9">
    <name type="scientific">Pantherophis guttatus</name>
    <name type="common">Corn snake</name>
    <name type="synonym">Elaphe guttata</name>
    <dbReference type="NCBI Taxonomy" id="94885"/>
    <lineage>
        <taxon>Eukaryota</taxon>
        <taxon>Metazoa</taxon>
        <taxon>Chordata</taxon>
        <taxon>Craniata</taxon>
        <taxon>Vertebrata</taxon>
        <taxon>Euteleostomi</taxon>
        <taxon>Lepidosauria</taxon>
        <taxon>Squamata</taxon>
        <taxon>Bifurcata</taxon>
        <taxon>Unidentata</taxon>
        <taxon>Episquamata</taxon>
        <taxon>Toxicofera</taxon>
        <taxon>Serpentes</taxon>
        <taxon>Colubroidea</taxon>
        <taxon>Colubridae</taxon>
        <taxon>Colubrinae</taxon>
        <taxon>Pantherophis</taxon>
    </lineage>
</organism>
<dbReference type="GO" id="GO:0003676">
    <property type="term" value="F:nucleic acid binding"/>
    <property type="evidence" value="ECO:0007669"/>
    <property type="project" value="InterPro"/>
</dbReference>
<evidence type="ECO:0000256" key="2">
    <source>
        <dbReference type="ARBA" id="ARBA00022695"/>
    </source>
</evidence>
<keyword evidence="1" id="KW-0808">Transferase</keyword>
<dbReference type="GO" id="GO:0003964">
    <property type="term" value="F:RNA-directed DNA polymerase activity"/>
    <property type="evidence" value="ECO:0007669"/>
    <property type="project" value="UniProtKB-KW"/>
</dbReference>
<proteinExistence type="predicted"/>
<gene>
    <name evidence="9" type="primary">LOC117674724</name>
</gene>
<keyword evidence="8" id="KW-1185">Reference proteome</keyword>
<dbReference type="GeneID" id="117674724"/>
<sequence length="289" mass="33842">MDYLMVDFTDMPKCNGYKALLIFIDTYSGWIEAFPTRNKLAIQIARFLLKEIIPRFGCPSTISSDNGPEFVQRINRHLAEAAGLKWRYHCSFRPESREKIECANRSLKAIITKLCLETHLPLLQVFPMALYIFRTAPQTKYQLSPFELLYGRSPALFKHHFQGWPDLVQKVGVEARKLLLQLQQHNNHVNKLRHYMQECRPPPITTTGHNYKPGDRVWIKHWKNEPLKPRWKGPYTVVMCSPLAVKTLEGRSWIHWMRLKPADQSDPVTYQVTKTDRPLVLRFKKNTPC</sequence>
<dbReference type="GO" id="GO:0004519">
    <property type="term" value="F:endonuclease activity"/>
    <property type="evidence" value="ECO:0007669"/>
    <property type="project" value="UniProtKB-KW"/>
</dbReference>
<protein>
    <submittedName>
        <fullName evidence="9">Uncharacterized protein LOC117674724</fullName>
    </submittedName>
</protein>
<dbReference type="PROSITE" id="PS50994">
    <property type="entry name" value="INTEGRASE"/>
    <property type="match status" value="1"/>
</dbReference>
<dbReference type="Pfam" id="PF00665">
    <property type="entry name" value="rve"/>
    <property type="match status" value="1"/>
</dbReference>
<dbReference type="AlphaFoldDB" id="A0A6P9D980"/>
<dbReference type="PANTHER" id="PTHR41694">
    <property type="entry name" value="ENDOGENOUS RETROVIRUS GROUP K MEMBER POL PROTEIN"/>
    <property type="match status" value="1"/>
</dbReference>
<keyword evidence="5" id="KW-0378">Hydrolase</keyword>
<dbReference type="PANTHER" id="PTHR41694:SF5">
    <property type="entry name" value="RIBONUCLEASE H"/>
    <property type="match status" value="1"/>
</dbReference>
<evidence type="ECO:0000259" key="7">
    <source>
        <dbReference type="PROSITE" id="PS50994"/>
    </source>
</evidence>
<dbReference type="SUPFAM" id="SSF53098">
    <property type="entry name" value="Ribonuclease H-like"/>
    <property type="match status" value="1"/>
</dbReference>
<dbReference type="OMA" id="THWIARY"/>
<dbReference type="KEGG" id="pgut:117674724"/>
<dbReference type="InterPro" id="IPR012337">
    <property type="entry name" value="RNaseH-like_sf"/>
</dbReference>
<dbReference type="FunCoup" id="A0A6P9D980">
    <property type="interactions" value="1"/>
</dbReference>
<dbReference type="GO" id="GO:0015074">
    <property type="term" value="P:DNA integration"/>
    <property type="evidence" value="ECO:0007669"/>
    <property type="project" value="InterPro"/>
</dbReference>
<dbReference type="Gene3D" id="3.30.420.10">
    <property type="entry name" value="Ribonuclease H-like superfamily/Ribonuclease H"/>
    <property type="match status" value="1"/>
</dbReference>
<dbReference type="InterPro" id="IPR036397">
    <property type="entry name" value="RNaseH_sf"/>
</dbReference>
<keyword evidence="2" id="KW-0548">Nucleotidyltransferase</keyword>
<keyword evidence="4" id="KW-0255">Endonuclease</keyword>
<keyword evidence="6" id="KW-0695">RNA-directed DNA polymerase</keyword>
<evidence type="ECO:0000256" key="4">
    <source>
        <dbReference type="ARBA" id="ARBA00022759"/>
    </source>
</evidence>
<feature type="domain" description="Integrase catalytic" evidence="7">
    <location>
        <begin position="1"/>
        <end position="153"/>
    </location>
</feature>
<evidence type="ECO:0000256" key="6">
    <source>
        <dbReference type="ARBA" id="ARBA00022918"/>
    </source>
</evidence>
<dbReference type="InterPro" id="IPR040643">
    <property type="entry name" value="MLVIN_C"/>
</dbReference>
<dbReference type="RefSeq" id="XP_034288771.1">
    <property type="nucleotide sequence ID" value="XM_034432880.2"/>
</dbReference>
<dbReference type="InParanoid" id="A0A6P9D980"/>
<dbReference type="GO" id="GO:0016787">
    <property type="term" value="F:hydrolase activity"/>
    <property type="evidence" value="ECO:0007669"/>
    <property type="project" value="UniProtKB-KW"/>
</dbReference>
<evidence type="ECO:0000256" key="3">
    <source>
        <dbReference type="ARBA" id="ARBA00022722"/>
    </source>
</evidence>
<name>A0A6P9D980_PANGU</name>
<accession>A0A6P9D980</accession>
<dbReference type="Gene3D" id="2.30.30.850">
    <property type="match status" value="1"/>
</dbReference>
<dbReference type="Pfam" id="PF18697">
    <property type="entry name" value="MLVIN_C"/>
    <property type="match status" value="1"/>
</dbReference>
<keyword evidence="3" id="KW-0540">Nuclease</keyword>
<evidence type="ECO:0000313" key="8">
    <source>
        <dbReference type="Proteomes" id="UP001652622"/>
    </source>
</evidence>
<evidence type="ECO:0000313" key="9">
    <source>
        <dbReference type="RefSeq" id="XP_034288771.1"/>
    </source>
</evidence>
<dbReference type="Proteomes" id="UP001652622">
    <property type="component" value="Unplaced"/>
</dbReference>